<name>A0AAD7FSN9_MYCRO</name>
<comment type="caution">
    <text evidence="1">The sequence shown here is derived from an EMBL/GenBank/DDBJ whole genome shotgun (WGS) entry which is preliminary data.</text>
</comment>
<reference evidence="1" key="1">
    <citation type="submission" date="2023-03" db="EMBL/GenBank/DDBJ databases">
        <title>Massive genome expansion in bonnet fungi (Mycena s.s.) driven by repeated elements and novel gene families across ecological guilds.</title>
        <authorList>
            <consortium name="Lawrence Berkeley National Laboratory"/>
            <person name="Harder C.B."/>
            <person name="Miyauchi S."/>
            <person name="Viragh M."/>
            <person name="Kuo A."/>
            <person name="Thoen E."/>
            <person name="Andreopoulos B."/>
            <person name="Lu D."/>
            <person name="Skrede I."/>
            <person name="Drula E."/>
            <person name="Henrissat B."/>
            <person name="Morin E."/>
            <person name="Kohler A."/>
            <person name="Barry K."/>
            <person name="LaButti K."/>
            <person name="Morin E."/>
            <person name="Salamov A."/>
            <person name="Lipzen A."/>
            <person name="Mereny Z."/>
            <person name="Hegedus B."/>
            <person name="Baldrian P."/>
            <person name="Stursova M."/>
            <person name="Weitz H."/>
            <person name="Taylor A."/>
            <person name="Grigoriev I.V."/>
            <person name="Nagy L.G."/>
            <person name="Martin F."/>
            <person name="Kauserud H."/>
        </authorList>
    </citation>
    <scope>NUCLEOTIDE SEQUENCE</scope>
    <source>
        <strain evidence="1">CBHHK067</strain>
    </source>
</reference>
<keyword evidence="2" id="KW-1185">Reference proteome</keyword>
<organism evidence="1 2">
    <name type="scientific">Mycena rosella</name>
    <name type="common">Pink bonnet</name>
    <name type="synonym">Agaricus rosellus</name>
    <dbReference type="NCBI Taxonomy" id="1033263"/>
    <lineage>
        <taxon>Eukaryota</taxon>
        <taxon>Fungi</taxon>
        <taxon>Dikarya</taxon>
        <taxon>Basidiomycota</taxon>
        <taxon>Agaricomycotina</taxon>
        <taxon>Agaricomycetes</taxon>
        <taxon>Agaricomycetidae</taxon>
        <taxon>Agaricales</taxon>
        <taxon>Marasmiineae</taxon>
        <taxon>Mycenaceae</taxon>
        <taxon>Mycena</taxon>
    </lineage>
</organism>
<accession>A0AAD7FSN9</accession>
<dbReference type="AlphaFoldDB" id="A0AAD7FSN9"/>
<gene>
    <name evidence="1" type="ORF">B0H17DRAFT_1217159</name>
</gene>
<evidence type="ECO:0000313" key="2">
    <source>
        <dbReference type="Proteomes" id="UP001221757"/>
    </source>
</evidence>
<evidence type="ECO:0000313" key="1">
    <source>
        <dbReference type="EMBL" id="KAJ7636164.1"/>
    </source>
</evidence>
<dbReference type="Proteomes" id="UP001221757">
    <property type="component" value="Unassembled WGS sequence"/>
</dbReference>
<proteinExistence type="predicted"/>
<sequence>MISTARLKPKAPIESAHFPSLLALVLSARIDPLDHLASPSGRLPSSPPATARLLLRDGAAQAPSELARALCVGASSASLPATGRFVSVAALRMECGRASPDDATRRDSLAAANTTDLHGFRATFCLRPRRTLELEPFLSGSLFAVRAVLAVASFCAWAREHCARRQV</sequence>
<protein>
    <submittedName>
        <fullName evidence="1">Uncharacterized protein</fullName>
    </submittedName>
</protein>
<dbReference type="EMBL" id="JARKIE010000462">
    <property type="protein sequence ID" value="KAJ7636164.1"/>
    <property type="molecule type" value="Genomic_DNA"/>
</dbReference>